<dbReference type="InterPro" id="IPR023561">
    <property type="entry name" value="Carbonic_anhydrase_a-class"/>
</dbReference>
<dbReference type="OMA" id="GHTIQAN"/>
<keyword evidence="5" id="KW-0732">Signal</keyword>
<evidence type="ECO:0000259" key="6">
    <source>
        <dbReference type="PROSITE" id="PS51144"/>
    </source>
</evidence>
<dbReference type="GO" id="GO:0006730">
    <property type="term" value="P:one-carbon metabolic process"/>
    <property type="evidence" value="ECO:0007669"/>
    <property type="project" value="TreeGrafter"/>
</dbReference>
<dbReference type="SMART" id="SM01057">
    <property type="entry name" value="Carb_anhydrase"/>
    <property type="match status" value="1"/>
</dbReference>
<dbReference type="PANTHER" id="PTHR18952">
    <property type="entry name" value="CARBONIC ANHYDRASE"/>
    <property type="match status" value="1"/>
</dbReference>
<comment type="catalytic activity">
    <reaction evidence="4">
        <text>hydrogencarbonate + H(+) = CO2 + H2O</text>
        <dbReference type="Rhea" id="RHEA:10748"/>
        <dbReference type="ChEBI" id="CHEBI:15377"/>
        <dbReference type="ChEBI" id="CHEBI:15378"/>
        <dbReference type="ChEBI" id="CHEBI:16526"/>
        <dbReference type="ChEBI" id="CHEBI:17544"/>
        <dbReference type="EC" id="4.2.1.1"/>
    </reaction>
</comment>
<comment type="function">
    <text evidence="1">Reversible hydration of carbon dioxide.</text>
</comment>
<organism evidence="7">
    <name type="scientific">Lotus japonicus</name>
    <name type="common">Lotus corniculatus var. japonicus</name>
    <dbReference type="NCBI Taxonomy" id="34305"/>
    <lineage>
        <taxon>Eukaryota</taxon>
        <taxon>Viridiplantae</taxon>
        <taxon>Streptophyta</taxon>
        <taxon>Embryophyta</taxon>
        <taxon>Tracheophyta</taxon>
        <taxon>Spermatophyta</taxon>
        <taxon>Magnoliopsida</taxon>
        <taxon>eudicotyledons</taxon>
        <taxon>Gunneridae</taxon>
        <taxon>Pentapetalae</taxon>
        <taxon>rosids</taxon>
        <taxon>fabids</taxon>
        <taxon>Fabales</taxon>
        <taxon>Fabaceae</taxon>
        <taxon>Papilionoideae</taxon>
        <taxon>50 kb inversion clade</taxon>
        <taxon>NPAAA clade</taxon>
        <taxon>Hologalegina</taxon>
        <taxon>robinioid clade</taxon>
        <taxon>Loteae</taxon>
        <taxon>Lotus</taxon>
    </lineage>
</organism>
<feature type="domain" description="Alpha-carbonic anhydrase" evidence="6">
    <location>
        <begin position="26"/>
        <end position="266"/>
    </location>
</feature>
<keyword evidence="7" id="KW-0456">Lyase</keyword>
<evidence type="ECO:0000256" key="4">
    <source>
        <dbReference type="ARBA" id="ARBA00048348"/>
    </source>
</evidence>
<protein>
    <submittedName>
        <fullName evidence="7">A-type carbonic anhydrase</fullName>
        <ecNumber evidence="7">4.2.1.1</ecNumber>
    </submittedName>
</protein>
<dbReference type="PROSITE" id="PS51144">
    <property type="entry name" value="ALPHA_CA_2"/>
    <property type="match status" value="1"/>
</dbReference>
<name>A7DX13_LOTJA</name>
<accession>A7DX13</accession>
<dbReference type="SUPFAM" id="SSF51069">
    <property type="entry name" value="Carbonic anhydrase"/>
    <property type="match status" value="1"/>
</dbReference>
<dbReference type="InterPro" id="IPR036398">
    <property type="entry name" value="CA_dom_sf"/>
</dbReference>
<feature type="chain" id="PRO_5002705362" evidence="5">
    <location>
        <begin position="22"/>
        <end position="274"/>
    </location>
</feature>
<dbReference type="InterPro" id="IPR041891">
    <property type="entry name" value="Alpha_CA_prokaryot-like"/>
</dbReference>
<evidence type="ECO:0000256" key="5">
    <source>
        <dbReference type="SAM" id="SignalP"/>
    </source>
</evidence>
<dbReference type="EC" id="4.2.1.1" evidence="7"/>
<dbReference type="Gene3D" id="3.10.200.10">
    <property type="entry name" value="Alpha carbonic anhydrase"/>
    <property type="match status" value="1"/>
</dbReference>
<dbReference type="GO" id="GO:0008270">
    <property type="term" value="F:zinc ion binding"/>
    <property type="evidence" value="ECO:0007669"/>
    <property type="project" value="InterPro"/>
</dbReference>
<evidence type="ECO:0000313" key="7">
    <source>
        <dbReference type="EMBL" id="CAM59683.1"/>
    </source>
</evidence>
<dbReference type="Pfam" id="PF00194">
    <property type="entry name" value="Carb_anhydrase"/>
    <property type="match status" value="1"/>
</dbReference>
<proteinExistence type="evidence at transcript level"/>
<dbReference type="BRENDA" id="4.2.1.1">
    <property type="organism ID" value="3076"/>
</dbReference>
<dbReference type="CDD" id="cd03124">
    <property type="entry name" value="alpha_CA_prokaryotic_like"/>
    <property type="match status" value="1"/>
</dbReference>
<dbReference type="InterPro" id="IPR001148">
    <property type="entry name" value="CA_dom"/>
</dbReference>
<evidence type="ECO:0000256" key="1">
    <source>
        <dbReference type="ARBA" id="ARBA00002904"/>
    </source>
</evidence>
<dbReference type="GO" id="GO:0004089">
    <property type="term" value="F:carbonate dehydratase activity"/>
    <property type="evidence" value="ECO:0007669"/>
    <property type="project" value="UniProtKB-EC"/>
</dbReference>
<comment type="similarity">
    <text evidence="3">Belongs to the alpha-class carbonic anhydrase family.</text>
</comment>
<dbReference type="AlphaFoldDB" id="A7DX13"/>
<feature type="signal peptide" evidence="5">
    <location>
        <begin position="1"/>
        <end position="21"/>
    </location>
</feature>
<gene>
    <name evidence="7" type="primary">caa2</name>
</gene>
<dbReference type="EMBL" id="AM503635">
    <property type="protein sequence ID" value="CAM59683.1"/>
    <property type="molecule type" value="mRNA"/>
</dbReference>
<comment type="subcellular location">
    <subcellularLocation>
        <location evidence="2">Plastid</location>
        <location evidence="2">Chloroplast stroma</location>
    </subcellularLocation>
</comment>
<evidence type="ECO:0000256" key="2">
    <source>
        <dbReference type="ARBA" id="ARBA00004470"/>
    </source>
</evidence>
<evidence type="ECO:0000256" key="3">
    <source>
        <dbReference type="ARBA" id="ARBA00006365"/>
    </source>
</evidence>
<dbReference type="PANTHER" id="PTHR18952:SF236">
    <property type="entry name" value="ALPHA CARBONIC ANHYDRASE 1, CHLOROPLASTIC"/>
    <property type="match status" value="1"/>
</dbReference>
<reference evidence="7" key="1">
    <citation type="journal article" date="2011" name="Biochim. Biophys. Acta">
        <title>Characterization of two novel nodule-enhanced a-type carbonic anhydrases from Lotus japonicus.</title>
        <authorList>
            <person name="Tsikou D."/>
            <person name="Stedel C."/>
            <person name="Kouri E.D."/>
            <person name="Udvardi M.K."/>
            <person name="Wang T.L."/>
            <person name="Katinakis P."/>
            <person name="Labrou N.E."/>
            <person name="Flemetakis E."/>
        </authorList>
    </citation>
    <scope>NUCLEOTIDE SEQUENCE</scope>
    <source>
        <tissue evidence="7">Nodule</tissue>
    </source>
</reference>
<dbReference type="GO" id="GO:0009570">
    <property type="term" value="C:chloroplast stroma"/>
    <property type="evidence" value="ECO:0007669"/>
    <property type="project" value="UniProtKB-SubCell"/>
</dbReference>
<sequence>MALRIYISTLSIAIFSLCTSAYDYSANFSYTGSNGPEKWGTLSPDFAACSNGKAQSPVDIAYPDIVMNMELESLDRDYLSTNATLVNNKFNIGVHFQGQVVGDININGKNYSLKQLHWHSPAEHRAHGRVHEAELHLVHLTPDNNGIAVVAVLYNLGDPDPIISQMEDKFVALAKENRAGNKDAQIPIGTFDFEEINARTHSRYYRYVGSLTTPPCKEGVIWNILGKVRTLSKKQLELLKAPLSQEYIHNARPLQPLNGRKIEMYDHYNHRQGI</sequence>
<dbReference type="OrthoDB" id="429145at2759"/>